<proteinExistence type="predicted"/>
<gene>
    <name evidence="1" type="ORF">DUT91_24840</name>
</gene>
<sequence>TTPVTAAGTKPATGNYSAWQVNVADINSTPVAGVDVFWRVSPTDFGLTFWDPAKGTGTGAAQLPTVQAGDNIFYAFSTSVTGGAASAWVMSERPYALTAVPRVNNADMGFVDTLFFASADYGGDSLNDLGWGELIPFGIQSYKYGTYVQLSPTQTDLPVSLLNGWPNNDPNLSQDATYFFVLNNQVGSQYGFMPITQDPRLSVNYLKSSIKDLETVPPSSSENFLGFFVQNPDGTLFGSKFARKFYTYIQPAAVNIPPDQPGDGKRDQDLPQAVILYLSNGVITNDTLTQGNGLSVQLKKLAATVYGGRPVTFLFYMNGYDMSHDVHEGPSNPDYVVTVTIPSSGGSTLAKLATEYATGFSAYQGHMKVSYIDYYIELTPGVKTYGPIPTAQAPTNT</sequence>
<dbReference type="RefSeq" id="WP_160113721.1">
    <property type="nucleotide sequence ID" value="NZ_QOZG01000070.1"/>
</dbReference>
<organism evidence="1 2">
    <name type="scientific">Phyllobacterium salinisoli</name>
    <dbReference type="NCBI Taxonomy" id="1899321"/>
    <lineage>
        <taxon>Bacteria</taxon>
        <taxon>Pseudomonadati</taxon>
        <taxon>Pseudomonadota</taxon>
        <taxon>Alphaproteobacteria</taxon>
        <taxon>Hyphomicrobiales</taxon>
        <taxon>Phyllobacteriaceae</taxon>
        <taxon>Phyllobacterium</taxon>
    </lineage>
</organism>
<evidence type="ECO:0000313" key="2">
    <source>
        <dbReference type="Proteomes" id="UP000253420"/>
    </source>
</evidence>
<reference evidence="1 2" key="1">
    <citation type="submission" date="2018-07" db="EMBL/GenBank/DDBJ databases">
        <title>The draft genome of Phyllobacterium salinisoli.</title>
        <authorList>
            <person name="Liu L."/>
            <person name="Li L."/>
            <person name="Zhang X."/>
            <person name="Liang L."/>
        </authorList>
    </citation>
    <scope>NUCLEOTIDE SEQUENCE [LARGE SCALE GENOMIC DNA]</scope>
    <source>
        <strain evidence="1 2">LLAN61</strain>
    </source>
</reference>
<dbReference type="AlphaFoldDB" id="A0A368JY02"/>
<dbReference type="Proteomes" id="UP000253420">
    <property type="component" value="Unassembled WGS sequence"/>
</dbReference>
<accession>A0A368JY02</accession>
<name>A0A368JY02_9HYPH</name>
<feature type="non-terminal residue" evidence="1">
    <location>
        <position position="1"/>
    </location>
</feature>
<keyword evidence="2" id="KW-1185">Reference proteome</keyword>
<protein>
    <submittedName>
        <fullName evidence="1">Uncharacterized protein</fullName>
    </submittedName>
</protein>
<evidence type="ECO:0000313" key="1">
    <source>
        <dbReference type="EMBL" id="RCS21335.1"/>
    </source>
</evidence>
<comment type="caution">
    <text evidence="1">The sequence shown here is derived from an EMBL/GenBank/DDBJ whole genome shotgun (WGS) entry which is preliminary data.</text>
</comment>
<dbReference type="EMBL" id="QOZG01000070">
    <property type="protein sequence ID" value="RCS21335.1"/>
    <property type="molecule type" value="Genomic_DNA"/>
</dbReference>